<dbReference type="InterPro" id="IPR011990">
    <property type="entry name" value="TPR-like_helical_dom_sf"/>
</dbReference>
<evidence type="ECO:0000313" key="2">
    <source>
        <dbReference type="Proteomes" id="UP000326509"/>
    </source>
</evidence>
<proteinExistence type="predicted"/>
<comment type="caution">
    <text evidence="1">The sequence shown here is derived from an EMBL/GenBank/DDBJ whole genome shotgun (WGS) entry which is preliminary data.</text>
</comment>
<dbReference type="Proteomes" id="UP000326509">
    <property type="component" value="Unassembled WGS sequence"/>
</dbReference>
<organism evidence="1 2">
    <name type="scientific">Patiriisocius marinus</name>
    <dbReference type="NCBI Taxonomy" id="1397112"/>
    <lineage>
        <taxon>Bacteria</taxon>
        <taxon>Pseudomonadati</taxon>
        <taxon>Bacteroidota</taxon>
        <taxon>Flavobacteriia</taxon>
        <taxon>Flavobacteriales</taxon>
        <taxon>Flavobacteriaceae</taxon>
        <taxon>Patiriisocius</taxon>
    </lineage>
</organism>
<dbReference type="EMBL" id="BKCG01000010">
    <property type="protein sequence ID" value="GER60744.1"/>
    <property type="molecule type" value="Genomic_DNA"/>
</dbReference>
<gene>
    <name evidence="1" type="ORF">ULMA_28520</name>
</gene>
<dbReference type="Gene3D" id="1.25.40.390">
    <property type="match status" value="1"/>
</dbReference>
<protein>
    <recommendedName>
        <fullName evidence="3">Starch-binding associating with outer membrane</fullName>
    </recommendedName>
</protein>
<sequence length="546" mass="60001">MKNLLKITLVSALMGLFVGCESGELDLLENPNDINIESADPNFVLNSIQLSFNTIFQGEFVLGNFRDGVNSSSMQITRMINQFGQYNSIVDDNTLVNSWSNAYRMFANVDLIEQIDANDPDGIPYHVGVAQVLEAYTYMILVDYLGDVPFTEANRPIEFPTPGLDSGESIYAAQIALLDTAIGNLSADTNILPIDIYYNGEAFDANNWIALANTLKLRAALNTGDGAAISALSSQNIIDTVEEDFQFSYSNTLEPESRHPFFVNNYLATANTYLSNPYYDYLNAGDTNAPFVENGIADPRLRFYIYRQRDEEPSGSNLPCAGNAIYDYCYVGNKYWGRDHADDEGLPNDGPKKSTYGVYPAGGAFDKNDFVRARDVSESMEGVGITPIYLSSFTHFALAEAALTLGTGGNALALMTQGIQLSMDKVLDFNTLDTDGADGTDYEATNADVSDYIARVTAEYNGASAAGKEEIVAREWYLAAFGNGVEPYNTYRRTGYPTLQSPIIPAGEFPRIYRYPNTATTANPNIDQQPLTNQVFWDTNPAGFID</sequence>
<dbReference type="SUPFAM" id="SSF48452">
    <property type="entry name" value="TPR-like"/>
    <property type="match status" value="1"/>
</dbReference>
<name>A0A5J4J093_9FLAO</name>
<keyword evidence="2" id="KW-1185">Reference proteome</keyword>
<reference evidence="1 2" key="1">
    <citation type="submission" date="2019-08" db="EMBL/GenBank/DDBJ databases">
        <title>Draft genome sequence of Ulvibacter marinus type strain NBRC 109484.</title>
        <authorList>
            <person name="Kawano K."/>
            <person name="Ushijima N."/>
            <person name="Kihara M."/>
            <person name="Itoh H."/>
        </authorList>
    </citation>
    <scope>NUCLEOTIDE SEQUENCE [LARGE SCALE GENOMIC DNA]</scope>
    <source>
        <strain evidence="1 2">NBRC 109484</strain>
    </source>
</reference>
<dbReference type="PROSITE" id="PS51257">
    <property type="entry name" value="PROKAR_LIPOPROTEIN"/>
    <property type="match status" value="1"/>
</dbReference>
<dbReference type="OrthoDB" id="725917at2"/>
<dbReference type="RefSeq" id="WP_151675174.1">
    <property type="nucleotide sequence ID" value="NZ_BKCG01000010.1"/>
</dbReference>
<evidence type="ECO:0008006" key="3">
    <source>
        <dbReference type="Google" id="ProtNLM"/>
    </source>
</evidence>
<evidence type="ECO:0000313" key="1">
    <source>
        <dbReference type="EMBL" id="GER60744.1"/>
    </source>
</evidence>
<accession>A0A5J4J093</accession>
<dbReference type="InterPro" id="IPR041662">
    <property type="entry name" value="SusD-like_2"/>
</dbReference>
<dbReference type="AlphaFoldDB" id="A0A5J4J093"/>
<dbReference type="Pfam" id="PF12771">
    <property type="entry name" value="SusD-like_2"/>
    <property type="match status" value="2"/>
</dbReference>